<dbReference type="RefSeq" id="WP_369940725.1">
    <property type="nucleotide sequence ID" value="NZ_JBCLUF010000004.1"/>
</dbReference>
<keyword evidence="1" id="KW-1133">Transmembrane helix</keyword>
<evidence type="ECO:0000313" key="3">
    <source>
        <dbReference type="Proteomes" id="UP001565236"/>
    </source>
</evidence>
<keyword evidence="3" id="KW-1185">Reference proteome</keyword>
<feature type="transmembrane region" description="Helical" evidence="1">
    <location>
        <begin position="7"/>
        <end position="22"/>
    </location>
</feature>
<gene>
    <name evidence="2" type="ORF">AALT52_02030</name>
</gene>
<keyword evidence="1" id="KW-0812">Transmembrane</keyword>
<keyword evidence="1" id="KW-0472">Membrane</keyword>
<proteinExistence type="predicted"/>
<sequence length="49" mass="5545">MKIVNETYFALALLALVIAFTHSVLFDYLFAFTALLAIPCFFKALKSKE</sequence>
<comment type="caution">
    <text evidence="2">The sequence shown here is derived from an EMBL/GenBank/DDBJ whole genome shotgun (WGS) entry which is preliminary data.</text>
</comment>
<accession>A0ABV4DQE7</accession>
<organism evidence="2 3">
    <name type="scientific">Ligilactobacillus faecis</name>
    <dbReference type="NCBI Taxonomy" id="762833"/>
    <lineage>
        <taxon>Bacteria</taxon>
        <taxon>Bacillati</taxon>
        <taxon>Bacillota</taxon>
        <taxon>Bacilli</taxon>
        <taxon>Lactobacillales</taxon>
        <taxon>Lactobacillaceae</taxon>
        <taxon>Ligilactobacillus</taxon>
    </lineage>
</organism>
<evidence type="ECO:0000313" key="2">
    <source>
        <dbReference type="EMBL" id="MEY8661677.1"/>
    </source>
</evidence>
<reference evidence="2 3" key="1">
    <citation type="submission" date="2024-03" db="EMBL/GenBank/DDBJ databases">
        <title>Mouse gut bacterial collection (mGBC) of GemPharmatech.</title>
        <authorList>
            <person name="He Y."/>
            <person name="Dong L."/>
            <person name="Wu D."/>
            <person name="Gao X."/>
            <person name="Lin Z."/>
        </authorList>
    </citation>
    <scope>NUCLEOTIDE SEQUENCE [LARGE SCALE GENOMIC DNA]</scope>
    <source>
        <strain evidence="2 3">15-30</strain>
    </source>
</reference>
<name>A0ABV4DQE7_9LACO</name>
<dbReference type="EMBL" id="JBCLUF010000004">
    <property type="protein sequence ID" value="MEY8661677.1"/>
    <property type="molecule type" value="Genomic_DNA"/>
</dbReference>
<feature type="transmembrane region" description="Helical" evidence="1">
    <location>
        <begin position="28"/>
        <end position="45"/>
    </location>
</feature>
<evidence type="ECO:0000256" key="1">
    <source>
        <dbReference type="SAM" id="Phobius"/>
    </source>
</evidence>
<dbReference type="Proteomes" id="UP001565236">
    <property type="component" value="Unassembled WGS sequence"/>
</dbReference>
<protein>
    <submittedName>
        <fullName evidence="2">Uncharacterized protein</fullName>
    </submittedName>
</protein>